<reference evidence="2 3" key="1">
    <citation type="submission" date="2019-01" db="EMBL/GenBank/DDBJ databases">
        <title>Sinorhodobacter populi sp. nov. isolated from the symptomatic bark tissue of Populus euramericana canker.</title>
        <authorList>
            <person name="Xu G."/>
        </authorList>
    </citation>
    <scope>NUCLEOTIDE SEQUENCE [LARGE SCALE GENOMIC DNA]</scope>
    <source>
        <strain evidence="2 3">CCTCC AB2012026</strain>
    </source>
</reference>
<evidence type="ECO:0000313" key="2">
    <source>
        <dbReference type="EMBL" id="RWR45272.1"/>
    </source>
</evidence>
<evidence type="ECO:0000256" key="1">
    <source>
        <dbReference type="SAM" id="Phobius"/>
    </source>
</evidence>
<accession>A0A443L7Q5</accession>
<dbReference type="EMBL" id="SAVB01000025">
    <property type="protein sequence ID" value="RWR45272.1"/>
    <property type="molecule type" value="Genomic_DNA"/>
</dbReference>
<gene>
    <name evidence="2" type="ORF">EOW65_17000</name>
</gene>
<keyword evidence="1" id="KW-0812">Transmembrane</keyword>
<keyword evidence="3" id="KW-1185">Reference proteome</keyword>
<name>A0A443L7Q5_9RHOB</name>
<feature type="transmembrane region" description="Helical" evidence="1">
    <location>
        <begin position="47"/>
        <end position="67"/>
    </location>
</feature>
<proteinExistence type="predicted"/>
<sequence length="154" mass="16354">MEDEAGRRAAVRRRGHVRAIVERQAAPYSGRMIPQAASLRSDLAARALRAVFGFILLLILSCGLGPAPLQASESPFFAAKAAQYVALPGELRFTRPGKPLHPDLPAQPPGASDTGALTAPAVAWRFADWTQDAFDVLPGRPPVRPASQAPPLTA</sequence>
<organism evidence="2 3">
    <name type="scientific">Paenirhodobacter ferrireducens</name>
    <dbReference type="NCBI Taxonomy" id="1215032"/>
    <lineage>
        <taxon>Bacteria</taxon>
        <taxon>Pseudomonadati</taxon>
        <taxon>Pseudomonadota</taxon>
        <taxon>Alphaproteobacteria</taxon>
        <taxon>Rhodobacterales</taxon>
        <taxon>Rhodobacter group</taxon>
        <taxon>Paenirhodobacter</taxon>
    </lineage>
</organism>
<evidence type="ECO:0000313" key="3">
    <source>
        <dbReference type="Proteomes" id="UP000286594"/>
    </source>
</evidence>
<keyword evidence="1" id="KW-0472">Membrane</keyword>
<keyword evidence="1" id="KW-1133">Transmembrane helix</keyword>
<dbReference type="Proteomes" id="UP000286594">
    <property type="component" value="Unassembled WGS sequence"/>
</dbReference>
<protein>
    <submittedName>
        <fullName evidence="2">Uncharacterized protein</fullName>
    </submittedName>
</protein>
<dbReference type="AlphaFoldDB" id="A0A443L7Q5"/>
<comment type="caution">
    <text evidence="2">The sequence shown here is derived from an EMBL/GenBank/DDBJ whole genome shotgun (WGS) entry which is preliminary data.</text>
</comment>